<dbReference type="PANTHER" id="PTHR20858:SF17">
    <property type="entry name" value="HYDROXYMETHYLPYRIMIDINE_PHOSPHOMETHYLPYRIMIDINE KINASE THI20-RELATED"/>
    <property type="match status" value="1"/>
</dbReference>
<dbReference type="GO" id="GO:0005829">
    <property type="term" value="C:cytosol"/>
    <property type="evidence" value="ECO:0007669"/>
    <property type="project" value="TreeGrafter"/>
</dbReference>
<organism evidence="2">
    <name type="scientific">marine sediment metagenome</name>
    <dbReference type="NCBI Taxonomy" id="412755"/>
    <lineage>
        <taxon>unclassified sequences</taxon>
        <taxon>metagenomes</taxon>
        <taxon>ecological metagenomes</taxon>
    </lineage>
</organism>
<dbReference type="SUPFAM" id="SSF53613">
    <property type="entry name" value="Ribokinase-like"/>
    <property type="match status" value="1"/>
</dbReference>
<feature type="domain" description="Pyridoxamine kinase/Phosphomethylpyrimidine kinase" evidence="1">
    <location>
        <begin position="2"/>
        <end position="221"/>
    </location>
</feature>
<evidence type="ECO:0000313" key="2">
    <source>
        <dbReference type="EMBL" id="KKL90136.1"/>
    </source>
</evidence>
<evidence type="ECO:0000259" key="1">
    <source>
        <dbReference type="Pfam" id="PF08543"/>
    </source>
</evidence>
<proteinExistence type="predicted"/>
<dbReference type="AlphaFoldDB" id="A0A0F9GHU9"/>
<dbReference type="CDD" id="cd01169">
    <property type="entry name" value="HMPP_kinase"/>
    <property type="match status" value="1"/>
</dbReference>
<dbReference type="GO" id="GO:0009228">
    <property type="term" value="P:thiamine biosynthetic process"/>
    <property type="evidence" value="ECO:0007669"/>
    <property type="project" value="InterPro"/>
</dbReference>
<dbReference type="Gene3D" id="3.40.1190.20">
    <property type="match status" value="1"/>
</dbReference>
<comment type="caution">
    <text evidence="2">The sequence shown here is derived from an EMBL/GenBank/DDBJ whole genome shotgun (WGS) entry which is preliminary data.</text>
</comment>
<name>A0A0F9GHU9_9ZZZZ</name>
<gene>
    <name evidence="2" type="ORF">LCGC14_1907700</name>
</gene>
<dbReference type="InterPro" id="IPR013749">
    <property type="entry name" value="PM/HMP-P_kinase-1"/>
</dbReference>
<dbReference type="Pfam" id="PF08543">
    <property type="entry name" value="Phos_pyr_kin"/>
    <property type="match status" value="1"/>
</dbReference>
<sequence>MDVLGLSVPAVLTAQNTREVREVFPVYSECLRQQIECLLEDITPDAMKTGMLYSKSTVAVVVDAVCEYGLANLVVDPVSVSTTGTSLVEDGMLDKLKQDLFPQATVITPNIYEASLLSSMMVESPTDMQEAARALLDMGPKAVVITGGHLEGLITDVFYDGTEARLFTDEKLEGSFHGTGCAFSAAVAALLAGGSTPLEASAGAHKFVNKAITCADKPGGGMHMLGF</sequence>
<dbReference type="InterPro" id="IPR029056">
    <property type="entry name" value="Ribokinase-like"/>
</dbReference>
<dbReference type="EMBL" id="LAZR01020090">
    <property type="protein sequence ID" value="KKL90136.1"/>
    <property type="molecule type" value="Genomic_DNA"/>
</dbReference>
<accession>A0A0F9GHU9</accession>
<dbReference type="GO" id="GO:0008902">
    <property type="term" value="F:hydroxymethylpyrimidine kinase activity"/>
    <property type="evidence" value="ECO:0007669"/>
    <property type="project" value="TreeGrafter"/>
</dbReference>
<dbReference type="InterPro" id="IPR004399">
    <property type="entry name" value="HMP/HMP-P_kinase_dom"/>
</dbReference>
<dbReference type="PANTHER" id="PTHR20858">
    <property type="entry name" value="PHOSPHOMETHYLPYRIMIDINE KINASE"/>
    <property type="match status" value="1"/>
</dbReference>
<dbReference type="NCBIfam" id="TIGR00097">
    <property type="entry name" value="HMP-P_kinase"/>
    <property type="match status" value="1"/>
</dbReference>
<dbReference type="GO" id="GO:0008972">
    <property type="term" value="F:phosphomethylpyrimidine kinase activity"/>
    <property type="evidence" value="ECO:0007669"/>
    <property type="project" value="InterPro"/>
</dbReference>
<reference evidence="2" key="1">
    <citation type="journal article" date="2015" name="Nature">
        <title>Complex archaea that bridge the gap between prokaryotes and eukaryotes.</title>
        <authorList>
            <person name="Spang A."/>
            <person name="Saw J.H."/>
            <person name="Jorgensen S.L."/>
            <person name="Zaremba-Niedzwiedzka K."/>
            <person name="Martijn J."/>
            <person name="Lind A.E."/>
            <person name="van Eijk R."/>
            <person name="Schleper C."/>
            <person name="Guy L."/>
            <person name="Ettema T.J."/>
        </authorList>
    </citation>
    <scope>NUCLEOTIDE SEQUENCE</scope>
</reference>
<protein>
    <recommendedName>
        <fullName evidence="1">Pyridoxamine kinase/Phosphomethylpyrimidine kinase domain-containing protein</fullName>
    </recommendedName>
</protein>